<dbReference type="InterPro" id="IPR013162">
    <property type="entry name" value="CD80_C2-set"/>
</dbReference>
<dbReference type="GeneID" id="103477899"/>
<evidence type="ECO:0000313" key="12">
    <source>
        <dbReference type="Proteomes" id="UP000242638"/>
    </source>
</evidence>
<dbReference type="InterPro" id="IPR013783">
    <property type="entry name" value="Ig-like_fold"/>
</dbReference>
<dbReference type="Pfam" id="PF13927">
    <property type="entry name" value="Ig_3"/>
    <property type="match status" value="2"/>
</dbReference>
<dbReference type="InterPro" id="IPR051036">
    <property type="entry name" value="SIGLEC"/>
</dbReference>
<dbReference type="OrthoDB" id="10012075at2759"/>
<dbReference type="PANTHER" id="PTHR12035:SF128">
    <property type="entry name" value="BRANCHED CHAIN KETO ACID DEHYDROGENASE E1 SUBUNIT BETA,-LIKE-RELATED"/>
    <property type="match status" value="1"/>
</dbReference>
<keyword evidence="7" id="KW-1015">Disulfide bond</keyword>
<dbReference type="PROSITE" id="PS50835">
    <property type="entry name" value="IG_LIKE"/>
    <property type="match status" value="3"/>
</dbReference>
<keyword evidence="12" id="KW-1185">Reference proteome</keyword>
<reference evidence="11" key="3">
    <citation type="submission" date="2025-09" db="UniProtKB">
        <authorList>
            <consortium name="Ensembl"/>
        </authorList>
    </citation>
    <scope>IDENTIFICATION</scope>
    <source>
        <strain evidence="11">Guanapo</strain>
    </source>
</reference>
<proteinExistence type="inferred from homology"/>
<dbReference type="GO" id="GO:0005886">
    <property type="term" value="C:plasma membrane"/>
    <property type="evidence" value="ECO:0007669"/>
    <property type="project" value="TreeGrafter"/>
</dbReference>
<reference evidence="11" key="2">
    <citation type="submission" date="2025-08" db="UniProtKB">
        <authorList>
            <consortium name="Ensembl"/>
        </authorList>
    </citation>
    <scope>IDENTIFICATION</scope>
    <source>
        <strain evidence="11">Guanapo</strain>
    </source>
</reference>
<dbReference type="PANTHER" id="PTHR12035">
    <property type="entry name" value="SIALIC ACID BINDING IMMUNOGLOBULIN-LIKE LECTIN"/>
    <property type="match status" value="1"/>
</dbReference>
<evidence type="ECO:0000256" key="8">
    <source>
        <dbReference type="ARBA" id="ARBA00038361"/>
    </source>
</evidence>
<dbReference type="Pfam" id="PF07686">
    <property type="entry name" value="V-set"/>
    <property type="match status" value="1"/>
</dbReference>
<dbReference type="InterPro" id="IPR013106">
    <property type="entry name" value="Ig_V-set"/>
</dbReference>
<dbReference type="GO" id="GO:0033691">
    <property type="term" value="F:sialic acid binding"/>
    <property type="evidence" value="ECO:0007669"/>
    <property type="project" value="TreeGrafter"/>
</dbReference>
<keyword evidence="5 9" id="KW-1133">Transmembrane helix</keyword>
<dbReference type="SMART" id="SM00406">
    <property type="entry name" value="IGv"/>
    <property type="match status" value="1"/>
</dbReference>
<dbReference type="Proteomes" id="UP000242638">
    <property type="component" value="Unassembled WGS sequence"/>
</dbReference>
<dbReference type="GO" id="GO:0007155">
    <property type="term" value="P:cell adhesion"/>
    <property type="evidence" value="ECO:0007669"/>
    <property type="project" value="UniProtKB-KW"/>
</dbReference>
<dbReference type="Pfam" id="PF08205">
    <property type="entry name" value="C2-set_2"/>
    <property type="match status" value="1"/>
</dbReference>
<comment type="subcellular location">
    <subcellularLocation>
        <location evidence="1">Membrane</location>
        <topology evidence="1">Single-pass type I membrane protein</topology>
    </subcellularLocation>
</comment>
<feature type="domain" description="Ig-like" evidence="10">
    <location>
        <begin position="307"/>
        <end position="402"/>
    </location>
</feature>
<dbReference type="AlphaFoldDB" id="A0A3P9PLZ6"/>
<dbReference type="InterPro" id="IPR007110">
    <property type="entry name" value="Ig-like_dom"/>
</dbReference>
<dbReference type="RefSeq" id="XP_008429456.1">
    <property type="nucleotide sequence ID" value="XM_008431234.2"/>
</dbReference>
<dbReference type="GO" id="GO:0030246">
    <property type="term" value="F:carbohydrate binding"/>
    <property type="evidence" value="ECO:0007669"/>
    <property type="project" value="UniProtKB-KW"/>
</dbReference>
<dbReference type="SUPFAM" id="SSF48726">
    <property type="entry name" value="Immunoglobulin"/>
    <property type="match status" value="4"/>
</dbReference>
<keyword evidence="4" id="KW-0130">Cell adhesion</keyword>
<keyword evidence="6 9" id="KW-0472">Membrane</keyword>
<dbReference type="Gene3D" id="2.60.40.10">
    <property type="entry name" value="Immunoglobulins"/>
    <property type="match status" value="4"/>
</dbReference>
<evidence type="ECO:0000256" key="4">
    <source>
        <dbReference type="ARBA" id="ARBA00022889"/>
    </source>
</evidence>
<evidence type="ECO:0000256" key="6">
    <source>
        <dbReference type="ARBA" id="ARBA00023136"/>
    </source>
</evidence>
<name>A0A3P9PLZ6_POERE</name>
<evidence type="ECO:0000256" key="1">
    <source>
        <dbReference type="ARBA" id="ARBA00004479"/>
    </source>
</evidence>
<evidence type="ECO:0000256" key="7">
    <source>
        <dbReference type="ARBA" id="ARBA00023157"/>
    </source>
</evidence>
<dbReference type="RefSeq" id="XP_008429457.1">
    <property type="nucleotide sequence ID" value="XM_008431235.2"/>
</dbReference>
<protein>
    <submittedName>
        <fullName evidence="11">Sialic acid-binding Ig-like lectin 14</fullName>
    </submittedName>
</protein>
<dbReference type="InterPro" id="IPR036179">
    <property type="entry name" value="Ig-like_dom_sf"/>
</dbReference>
<organism evidence="11 12">
    <name type="scientific">Poecilia reticulata</name>
    <name type="common">Guppy</name>
    <name type="synonym">Acanthophacelus reticulatus</name>
    <dbReference type="NCBI Taxonomy" id="8081"/>
    <lineage>
        <taxon>Eukaryota</taxon>
        <taxon>Metazoa</taxon>
        <taxon>Chordata</taxon>
        <taxon>Craniata</taxon>
        <taxon>Vertebrata</taxon>
        <taxon>Euteleostomi</taxon>
        <taxon>Actinopterygii</taxon>
        <taxon>Neopterygii</taxon>
        <taxon>Teleostei</taxon>
        <taxon>Neoteleostei</taxon>
        <taxon>Acanthomorphata</taxon>
        <taxon>Ovalentaria</taxon>
        <taxon>Atherinomorphae</taxon>
        <taxon>Cyprinodontiformes</taxon>
        <taxon>Poeciliidae</taxon>
        <taxon>Poeciliinae</taxon>
        <taxon>Poecilia</taxon>
    </lineage>
</organism>
<evidence type="ECO:0000313" key="11">
    <source>
        <dbReference type="Ensembl" id="ENSPREP00000022897.1"/>
    </source>
</evidence>
<evidence type="ECO:0000256" key="2">
    <source>
        <dbReference type="ARBA" id="ARBA00022692"/>
    </source>
</evidence>
<dbReference type="KEGG" id="pret:103477899"/>
<dbReference type="SMART" id="SM00409">
    <property type="entry name" value="IG"/>
    <property type="match status" value="4"/>
</dbReference>
<dbReference type="InterPro" id="IPR003599">
    <property type="entry name" value="Ig_sub"/>
</dbReference>
<feature type="domain" description="Ig-like" evidence="10">
    <location>
        <begin position="409"/>
        <end position="504"/>
    </location>
</feature>
<feature type="transmembrane region" description="Helical" evidence="9">
    <location>
        <begin position="50"/>
        <end position="68"/>
    </location>
</feature>
<feature type="transmembrane region" description="Helical" evidence="9">
    <location>
        <begin position="519"/>
        <end position="540"/>
    </location>
</feature>
<dbReference type="OMA" id="RMPPMIS"/>
<sequence length="569" mass="63624">MLSENKIQCGNAVLNATLCLNFFLIQFQYFSETPAKSFLPVWNGLNMSSFKSGMLVFIWLIMSFPTYIDALQRETFCLHEGYCVTFNEGEIRAEVGLCAVIPCAFTALFVPKYIIWYKCEPLGAKCDNSDPVFHSGKSESNGRMSLLNLNMTQKNCSMMINDLKKSDSGWYQLRVEGKETGEAYTYLAKANLSLTGLNQKPSVMIPPLTEGQQATLTCTAPGLCSGSPPNITWMWRGKGGKDSFIKGNITASKTENQTAFTQRHISTLTFNSSADHHNTNMTCKVSFTYGITTEETVTLNVTYVRKPQISGRATVREGDDLNLTCSVDSFPPSVIGWSKSTKQAEHRSHNLTKVHGRHEICNQDTSRIFLFSISNVTEEDAGFYICTAQHLNYSLREEINVTVKYVRKPQISGRTTVMEGDDLNLTCSVDSVPPSVIKWTKSGAKAHCQDNIFSKVHNNTVVYLQEKSGHVFFSVMNVTVEEAGRYICTATYQNDSMTEEIHVKVNFNHVKQCACGGGALPWVVAGVTLSLHLFSMIYLYHVWNTRKKAEPTEDDQTYMCMQKTNVSAE</sequence>
<dbReference type="Ensembl" id="ENSPRET00000023134.1">
    <property type="protein sequence ID" value="ENSPREP00000022897.1"/>
    <property type="gene ID" value="ENSPREG00000015461.1"/>
</dbReference>
<feature type="domain" description="Ig-like" evidence="10">
    <location>
        <begin position="201"/>
        <end position="298"/>
    </location>
</feature>
<keyword evidence="3" id="KW-0430">Lectin</keyword>
<evidence type="ECO:0000256" key="9">
    <source>
        <dbReference type="SAM" id="Phobius"/>
    </source>
</evidence>
<comment type="similarity">
    <text evidence="8">Belongs to the immunoglobulin superfamily. SIGLEC (sialic acid binding Ig-like lectin) family.</text>
</comment>
<keyword evidence="2 9" id="KW-0812">Transmembrane</keyword>
<dbReference type="GeneTree" id="ENSGT01150000286924"/>
<dbReference type="SMART" id="SM00408">
    <property type="entry name" value="IGc2"/>
    <property type="match status" value="3"/>
</dbReference>
<evidence type="ECO:0000259" key="10">
    <source>
        <dbReference type="PROSITE" id="PS50835"/>
    </source>
</evidence>
<feature type="transmembrane region" description="Helical" evidence="9">
    <location>
        <begin position="12"/>
        <end position="30"/>
    </location>
</feature>
<accession>A0A3P9PLZ6</accession>
<dbReference type="InterPro" id="IPR003598">
    <property type="entry name" value="Ig_sub2"/>
</dbReference>
<feature type="transmembrane region" description="Helical" evidence="9">
    <location>
        <begin position="95"/>
        <end position="116"/>
    </location>
</feature>
<dbReference type="STRING" id="8081.ENSPREP00000022897"/>
<evidence type="ECO:0000256" key="3">
    <source>
        <dbReference type="ARBA" id="ARBA00022734"/>
    </source>
</evidence>
<evidence type="ECO:0000256" key="5">
    <source>
        <dbReference type="ARBA" id="ARBA00022989"/>
    </source>
</evidence>
<reference evidence="12" key="1">
    <citation type="submission" date="2013-11" db="EMBL/GenBank/DDBJ databases">
        <title>The genomic landscape of the Guanapo guppy.</title>
        <authorList>
            <person name="Kuenstner A."/>
            <person name="Dreyer C."/>
        </authorList>
    </citation>
    <scope>NUCLEOTIDE SEQUENCE</scope>
    <source>
        <strain evidence="12">Guanapo</strain>
    </source>
</reference>